<feature type="transmembrane region" description="Helical" evidence="7">
    <location>
        <begin position="12"/>
        <end position="28"/>
    </location>
</feature>
<dbReference type="PRINTS" id="PR01837">
    <property type="entry name" value="MGTCSAPBPROT"/>
</dbReference>
<organism evidence="9 10">
    <name type="scientific">Amycolatopsis acididurans</name>
    <dbReference type="NCBI Taxonomy" id="2724524"/>
    <lineage>
        <taxon>Bacteria</taxon>
        <taxon>Bacillati</taxon>
        <taxon>Actinomycetota</taxon>
        <taxon>Actinomycetes</taxon>
        <taxon>Pseudonocardiales</taxon>
        <taxon>Pseudonocardiaceae</taxon>
        <taxon>Amycolatopsis</taxon>
    </lineage>
</organism>
<feature type="domain" description="MgtC/SapB/SrpB/YhiD N-terminal" evidence="8">
    <location>
        <begin position="16"/>
        <end position="143"/>
    </location>
</feature>
<evidence type="ECO:0000256" key="2">
    <source>
        <dbReference type="ARBA" id="ARBA00009298"/>
    </source>
</evidence>
<accession>A0ABX1JIL0</accession>
<comment type="caution">
    <text evidence="9">The sequence shown here is derived from an EMBL/GenBank/DDBJ whole genome shotgun (WGS) entry which is preliminary data.</text>
</comment>
<dbReference type="PANTHER" id="PTHR33778">
    <property type="entry name" value="PROTEIN MGTC"/>
    <property type="match status" value="1"/>
</dbReference>
<evidence type="ECO:0000313" key="9">
    <source>
        <dbReference type="EMBL" id="NKQ58674.1"/>
    </source>
</evidence>
<protein>
    <submittedName>
        <fullName evidence="9">MgtC/SapB family protein</fullName>
    </submittedName>
</protein>
<dbReference type="Proteomes" id="UP000715441">
    <property type="component" value="Unassembled WGS sequence"/>
</dbReference>
<evidence type="ECO:0000256" key="6">
    <source>
        <dbReference type="ARBA" id="ARBA00023136"/>
    </source>
</evidence>
<gene>
    <name evidence="9" type="ORF">HFP15_38105</name>
</gene>
<keyword evidence="5 7" id="KW-1133">Transmembrane helix</keyword>
<reference evidence="9 10" key="1">
    <citation type="submission" date="2020-04" db="EMBL/GenBank/DDBJ databases">
        <title>Novel species.</title>
        <authorList>
            <person name="Teo W.F.A."/>
            <person name="Lipun K."/>
            <person name="Srisuk N."/>
            <person name="Duangmal K."/>
        </authorList>
    </citation>
    <scope>NUCLEOTIDE SEQUENCE [LARGE SCALE GENOMIC DNA]</scope>
    <source>
        <strain evidence="9 10">K13G38</strain>
    </source>
</reference>
<evidence type="ECO:0000256" key="4">
    <source>
        <dbReference type="ARBA" id="ARBA00022692"/>
    </source>
</evidence>
<keyword evidence="6 7" id="KW-0472">Membrane</keyword>
<feature type="transmembrane region" description="Helical" evidence="7">
    <location>
        <begin position="37"/>
        <end position="56"/>
    </location>
</feature>
<evidence type="ECO:0000256" key="7">
    <source>
        <dbReference type="SAM" id="Phobius"/>
    </source>
</evidence>
<evidence type="ECO:0000256" key="1">
    <source>
        <dbReference type="ARBA" id="ARBA00004651"/>
    </source>
</evidence>
<name>A0ABX1JIL0_9PSEU</name>
<comment type="similarity">
    <text evidence="2">Belongs to the MgtC/SapB family.</text>
</comment>
<comment type="subcellular location">
    <subcellularLocation>
        <location evidence="1">Cell membrane</location>
        <topology evidence="1">Multi-pass membrane protein</topology>
    </subcellularLocation>
</comment>
<evidence type="ECO:0000256" key="5">
    <source>
        <dbReference type="ARBA" id="ARBA00022989"/>
    </source>
</evidence>
<evidence type="ECO:0000313" key="10">
    <source>
        <dbReference type="Proteomes" id="UP000715441"/>
    </source>
</evidence>
<dbReference type="Pfam" id="PF02308">
    <property type="entry name" value="MgtC"/>
    <property type="match status" value="1"/>
</dbReference>
<proteinExistence type="inferred from homology"/>
<dbReference type="PANTHER" id="PTHR33778:SF1">
    <property type="entry name" value="MAGNESIUM TRANSPORTER YHID-RELATED"/>
    <property type="match status" value="1"/>
</dbReference>
<dbReference type="RefSeq" id="WP_168522738.1">
    <property type="nucleotide sequence ID" value="NZ_JAAXLS010000063.1"/>
</dbReference>
<keyword evidence="4 7" id="KW-0812">Transmembrane</keyword>
<evidence type="ECO:0000256" key="3">
    <source>
        <dbReference type="ARBA" id="ARBA00022475"/>
    </source>
</evidence>
<dbReference type="InterPro" id="IPR003416">
    <property type="entry name" value="MgtC/SapB/SrpB/YhiD_fam"/>
</dbReference>
<dbReference type="EMBL" id="JAAXLS010000063">
    <property type="protein sequence ID" value="NKQ58674.1"/>
    <property type="molecule type" value="Genomic_DNA"/>
</dbReference>
<keyword evidence="10" id="KW-1185">Reference proteome</keyword>
<evidence type="ECO:0000259" key="8">
    <source>
        <dbReference type="Pfam" id="PF02308"/>
    </source>
</evidence>
<feature type="transmembrane region" description="Helical" evidence="7">
    <location>
        <begin position="76"/>
        <end position="94"/>
    </location>
</feature>
<feature type="transmembrane region" description="Helical" evidence="7">
    <location>
        <begin position="106"/>
        <end position="139"/>
    </location>
</feature>
<keyword evidence="3" id="KW-1003">Cell membrane</keyword>
<sequence length="249" mass="26691">MLGEPMGQGWTQVWELLLALVLCSLIGLERELKQKSAGLRTHTLVGVGAALFLLVSKYGFTDVLAEGRIVLDPSRVAAQIVSGIGFIGGGLIFVRRDVVRGLTTAAVVWMSVAVGCACAAGLPLLALVVTAAHFLVVYGYPPLIRLATRTRPATSSVRVVYRDGEGVLRTVLELATQSGYAVQHAVTQHQSLDRDEEDEHGRTLLQARRLIELRMRLVGPRAVNDLLAALADQSGVVAVETGEIDDTSE</sequence>
<dbReference type="InterPro" id="IPR049177">
    <property type="entry name" value="MgtC_SapB_SrpB_YhiD_N"/>
</dbReference>